<keyword evidence="1 2" id="KW-0238">DNA-binding</keyword>
<feature type="domain" description="HTH tetR-type" evidence="3">
    <location>
        <begin position="23"/>
        <end position="83"/>
    </location>
</feature>
<comment type="caution">
    <text evidence="4">The sequence shown here is derived from an EMBL/GenBank/DDBJ whole genome shotgun (WGS) entry which is preliminary data.</text>
</comment>
<gene>
    <name evidence="4" type="ORF">L2K70_16915</name>
</gene>
<dbReference type="Proteomes" id="UP001201161">
    <property type="component" value="Unassembled WGS sequence"/>
</dbReference>
<reference evidence="4 5" key="1">
    <citation type="submission" date="2022-01" db="EMBL/GenBank/DDBJ databases">
        <title>Nocardioides sp. nov., an actinomycete isolated from mining soil.</title>
        <authorList>
            <person name="Liu L."/>
        </authorList>
    </citation>
    <scope>NUCLEOTIDE SEQUENCE [LARGE SCALE GENOMIC DNA]</scope>
    <source>
        <strain evidence="4 5">KLBMP 9356</strain>
    </source>
</reference>
<dbReference type="InterPro" id="IPR001647">
    <property type="entry name" value="HTH_TetR"/>
</dbReference>
<evidence type="ECO:0000313" key="5">
    <source>
        <dbReference type="Proteomes" id="UP001201161"/>
    </source>
</evidence>
<evidence type="ECO:0000256" key="2">
    <source>
        <dbReference type="PROSITE-ProRule" id="PRU00335"/>
    </source>
</evidence>
<dbReference type="InterPro" id="IPR036271">
    <property type="entry name" value="Tet_transcr_reg_TetR-rel_C_sf"/>
</dbReference>
<dbReference type="EMBL" id="JAKJHZ010000010">
    <property type="protein sequence ID" value="MCF6379295.1"/>
    <property type="molecule type" value="Genomic_DNA"/>
</dbReference>
<evidence type="ECO:0000259" key="3">
    <source>
        <dbReference type="PROSITE" id="PS50977"/>
    </source>
</evidence>
<dbReference type="RefSeq" id="WP_236403978.1">
    <property type="nucleotide sequence ID" value="NZ_JAKJHZ010000010.1"/>
</dbReference>
<dbReference type="PANTHER" id="PTHR30055">
    <property type="entry name" value="HTH-TYPE TRANSCRIPTIONAL REGULATOR RUTR"/>
    <property type="match status" value="1"/>
</dbReference>
<keyword evidence="5" id="KW-1185">Reference proteome</keyword>
<sequence>MAAACRRTYGEASEVPMVYIDAAERRQQFVRAAVVAMERDGVWRTTMRSVAAEAGVPLGTLQYVFPSKKELFTGVIEAVISGIDALPGAPIPAGGLAQALRVRATAVWEEWVAPRRDSQLVQLEFLSYSLRTPGMGRLARRQLELFVTAVVDWLEKASAQSGETFTVSFDEVARLLLAGIDGLMIQLLVHGDADRSRGDLAVLLDMVIARAGVRPLM</sequence>
<organism evidence="4 5">
    <name type="scientific">Nocardioides potassii</name>
    <dbReference type="NCBI Taxonomy" id="2911371"/>
    <lineage>
        <taxon>Bacteria</taxon>
        <taxon>Bacillati</taxon>
        <taxon>Actinomycetota</taxon>
        <taxon>Actinomycetes</taxon>
        <taxon>Propionibacteriales</taxon>
        <taxon>Nocardioidaceae</taxon>
        <taxon>Nocardioides</taxon>
    </lineage>
</organism>
<protein>
    <submittedName>
        <fullName evidence="4">TetR/AcrR family transcriptional regulator</fullName>
    </submittedName>
</protein>
<evidence type="ECO:0000313" key="4">
    <source>
        <dbReference type="EMBL" id="MCF6379295.1"/>
    </source>
</evidence>
<proteinExistence type="predicted"/>
<dbReference type="PROSITE" id="PS50977">
    <property type="entry name" value="HTH_TETR_2"/>
    <property type="match status" value="1"/>
</dbReference>
<dbReference type="PANTHER" id="PTHR30055:SF231">
    <property type="entry name" value="TRANSCRIPTIONAL REGULATORY PROTEIN (PROBABLY DEOR-FAMILY)-RELATED"/>
    <property type="match status" value="1"/>
</dbReference>
<dbReference type="SUPFAM" id="SSF48498">
    <property type="entry name" value="Tetracyclin repressor-like, C-terminal domain"/>
    <property type="match status" value="1"/>
</dbReference>
<dbReference type="SUPFAM" id="SSF46689">
    <property type="entry name" value="Homeodomain-like"/>
    <property type="match status" value="1"/>
</dbReference>
<dbReference type="InterPro" id="IPR041583">
    <property type="entry name" value="TetR_C_31"/>
</dbReference>
<evidence type="ECO:0000256" key="1">
    <source>
        <dbReference type="ARBA" id="ARBA00023125"/>
    </source>
</evidence>
<dbReference type="Pfam" id="PF17940">
    <property type="entry name" value="TetR_C_31"/>
    <property type="match status" value="1"/>
</dbReference>
<dbReference type="InterPro" id="IPR050109">
    <property type="entry name" value="HTH-type_TetR-like_transc_reg"/>
</dbReference>
<feature type="DNA-binding region" description="H-T-H motif" evidence="2">
    <location>
        <begin position="46"/>
        <end position="65"/>
    </location>
</feature>
<name>A0ABS9HGF5_9ACTN</name>
<dbReference type="InterPro" id="IPR009057">
    <property type="entry name" value="Homeodomain-like_sf"/>
</dbReference>
<accession>A0ABS9HGF5</accession>
<dbReference type="Gene3D" id="1.10.357.10">
    <property type="entry name" value="Tetracycline Repressor, domain 2"/>
    <property type="match status" value="1"/>
</dbReference>
<dbReference type="Pfam" id="PF00440">
    <property type="entry name" value="TetR_N"/>
    <property type="match status" value="1"/>
</dbReference>